<protein>
    <submittedName>
        <fullName evidence="1">Uncharacterized protein</fullName>
    </submittedName>
</protein>
<reference evidence="1" key="2">
    <citation type="submission" date="2025-09" db="UniProtKB">
        <authorList>
            <consortium name="Ensembl"/>
        </authorList>
    </citation>
    <scope>IDENTIFICATION</scope>
</reference>
<dbReference type="Ensembl" id="ENSSLUT00000016715.1">
    <property type="protein sequence ID" value="ENSSLUP00000016193.1"/>
    <property type="gene ID" value="ENSSLUG00000007616.1"/>
</dbReference>
<name>A0A8C9XUK1_SANLU</name>
<evidence type="ECO:0000313" key="1">
    <source>
        <dbReference type="Ensembl" id="ENSSLUP00000016193.1"/>
    </source>
</evidence>
<keyword evidence="2" id="KW-1185">Reference proteome</keyword>
<evidence type="ECO:0000313" key="2">
    <source>
        <dbReference type="Proteomes" id="UP000694568"/>
    </source>
</evidence>
<accession>A0A8C9XUK1</accession>
<reference evidence="1" key="1">
    <citation type="submission" date="2025-08" db="UniProtKB">
        <authorList>
            <consortium name="Ensembl"/>
        </authorList>
    </citation>
    <scope>IDENTIFICATION</scope>
</reference>
<dbReference type="AlphaFoldDB" id="A0A8C9XUK1"/>
<organism evidence="1 2">
    <name type="scientific">Sander lucioperca</name>
    <name type="common">Pike-perch</name>
    <name type="synonym">Perca lucioperca</name>
    <dbReference type="NCBI Taxonomy" id="283035"/>
    <lineage>
        <taxon>Eukaryota</taxon>
        <taxon>Metazoa</taxon>
        <taxon>Chordata</taxon>
        <taxon>Craniata</taxon>
        <taxon>Vertebrata</taxon>
        <taxon>Euteleostomi</taxon>
        <taxon>Actinopterygii</taxon>
        <taxon>Neopterygii</taxon>
        <taxon>Teleostei</taxon>
        <taxon>Neoteleostei</taxon>
        <taxon>Acanthomorphata</taxon>
        <taxon>Eupercaria</taxon>
        <taxon>Perciformes</taxon>
        <taxon>Percoidei</taxon>
        <taxon>Percidae</taxon>
        <taxon>Luciopercinae</taxon>
        <taxon>Sander</taxon>
    </lineage>
</organism>
<proteinExistence type="predicted"/>
<sequence>MRWETPGSQLIDSESTPHDDVLPYVNFLLFLNWRDFNFYLSDLKDYSVQNTCCVSYMGLITFY</sequence>
<dbReference type="Proteomes" id="UP000694568">
    <property type="component" value="Unplaced"/>
</dbReference>